<feature type="region of interest" description="Disordered" evidence="1">
    <location>
        <begin position="1"/>
        <end position="75"/>
    </location>
</feature>
<gene>
    <name evidence="2" type="ORF">SVUK_LOCUS4341</name>
</gene>
<proteinExistence type="predicted"/>
<protein>
    <submittedName>
        <fullName evidence="2">Uncharacterized protein</fullName>
    </submittedName>
</protein>
<name>A0A3P7INH6_STRVU</name>
<evidence type="ECO:0000313" key="3">
    <source>
        <dbReference type="Proteomes" id="UP000270094"/>
    </source>
</evidence>
<reference evidence="2 3" key="1">
    <citation type="submission" date="2018-11" db="EMBL/GenBank/DDBJ databases">
        <authorList>
            <consortium name="Pathogen Informatics"/>
        </authorList>
    </citation>
    <scope>NUCLEOTIDE SEQUENCE [LARGE SCALE GENOMIC DNA]</scope>
</reference>
<sequence length="75" mass="8514">MPTTLEAVNTIPQQSAYPQAAEALPAASAEKHEKNIEETTEKIREQPSSEAQTRGRRLMFEEEQEEKRNDTEKKG</sequence>
<keyword evidence="3" id="KW-1185">Reference proteome</keyword>
<dbReference type="AlphaFoldDB" id="A0A3P7INH6"/>
<feature type="compositionally biased region" description="Low complexity" evidence="1">
    <location>
        <begin position="15"/>
        <end position="28"/>
    </location>
</feature>
<feature type="compositionally biased region" description="Basic and acidic residues" evidence="1">
    <location>
        <begin position="29"/>
        <end position="47"/>
    </location>
</feature>
<accession>A0A3P7INH6</accession>
<feature type="compositionally biased region" description="Basic and acidic residues" evidence="1">
    <location>
        <begin position="65"/>
        <end position="75"/>
    </location>
</feature>
<dbReference type="EMBL" id="UYYB01011902">
    <property type="protein sequence ID" value="VDM69343.1"/>
    <property type="molecule type" value="Genomic_DNA"/>
</dbReference>
<feature type="compositionally biased region" description="Polar residues" evidence="1">
    <location>
        <begin position="1"/>
        <end position="14"/>
    </location>
</feature>
<evidence type="ECO:0000313" key="2">
    <source>
        <dbReference type="EMBL" id="VDM69343.1"/>
    </source>
</evidence>
<dbReference type="Proteomes" id="UP000270094">
    <property type="component" value="Unassembled WGS sequence"/>
</dbReference>
<evidence type="ECO:0000256" key="1">
    <source>
        <dbReference type="SAM" id="MobiDB-lite"/>
    </source>
</evidence>
<organism evidence="2 3">
    <name type="scientific">Strongylus vulgaris</name>
    <name type="common">Blood worm</name>
    <dbReference type="NCBI Taxonomy" id="40348"/>
    <lineage>
        <taxon>Eukaryota</taxon>
        <taxon>Metazoa</taxon>
        <taxon>Ecdysozoa</taxon>
        <taxon>Nematoda</taxon>
        <taxon>Chromadorea</taxon>
        <taxon>Rhabditida</taxon>
        <taxon>Rhabditina</taxon>
        <taxon>Rhabditomorpha</taxon>
        <taxon>Strongyloidea</taxon>
        <taxon>Strongylidae</taxon>
        <taxon>Strongylus</taxon>
    </lineage>
</organism>